<feature type="domain" description="Thiolase C-terminal" evidence="8">
    <location>
        <begin position="264"/>
        <end position="385"/>
    </location>
</feature>
<dbReference type="PIRSF" id="PIRSF000429">
    <property type="entry name" value="Ac-CoA_Ac_transf"/>
    <property type="match status" value="1"/>
</dbReference>
<evidence type="ECO:0000256" key="1">
    <source>
        <dbReference type="ARBA" id="ARBA00012352"/>
    </source>
</evidence>
<dbReference type="InterPro" id="IPR016039">
    <property type="entry name" value="Thiolase-like"/>
</dbReference>
<evidence type="ECO:0000259" key="7">
    <source>
        <dbReference type="Pfam" id="PF00108"/>
    </source>
</evidence>
<keyword evidence="2" id="KW-0813">Transport</keyword>
<dbReference type="InterPro" id="IPR020616">
    <property type="entry name" value="Thiolase_N"/>
</dbReference>
<dbReference type="Proteomes" id="UP000449906">
    <property type="component" value="Unassembled WGS sequence"/>
</dbReference>
<feature type="domain" description="Thiolase N-terminal" evidence="7">
    <location>
        <begin position="4"/>
        <end position="232"/>
    </location>
</feature>
<proteinExistence type="predicted"/>
<dbReference type="AlphaFoldDB" id="A0A7J5DTD2"/>
<keyword evidence="4" id="KW-0445">Lipid transport</keyword>
<dbReference type="InterPro" id="IPR020613">
    <property type="entry name" value="Thiolase_CS"/>
</dbReference>
<accession>A0A7J5DTD2</accession>
<sequence>MENVVVAGVGMTSFGWFPGTSTADLARTALDAALADAGCGVEQVGFVAYANSTAGVMGGQHSIRGEVALRDSGLLGSPIANVENACASGSTAFRTAWLEVASGASDVAVAIGAEKMSHPDKSAMLAALNAGTAVEDLEGMVERLGGRPDRSLFMDIYADAARRRMAEHGLTAADLAEVVVKSRQAGALNPRAQFRATTTTDEVLAARLIADPLTLPMCSPMGDGAAAIVVMSPAAARRHGVAAPVRIRAVELTSGLGETPGPVAAARAAGAAYESAGIGPDDLDVVEVHDATASAELGLYEDLGLCGAGEAAALLRSGATALGGRVPVNPSGGLLSRGHPIGATGCAQVVELVDQLRGRAGDRQRDGARVALAENGGGWLGNDAAVAVVTVLSS</sequence>
<dbReference type="GO" id="GO:0016747">
    <property type="term" value="F:acyltransferase activity, transferring groups other than amino-acyl groups"/>
    <property type="evidence" value="ECO:0007669"/>
    <property type="project" value="InterPro"/>
</dbReference>
<comment type="caution">
    <text evidence="9">The sequence shown here is derived from an EMBL/GenBank/DDBJ whole genome shotgun (WGS) entry which is preliminary data.</text>
</comment>
<protein>
    <recommendedName>
        <fullName evidence="1">propanoyl-CoA C-acyltransferase</fullName>
        <ecNumber evidence="1">2.3.1.176</ecNumber>
    </recommendedName>
    <alternativeName>
        <fullName evidence="6">Propanoyl-CoA C-acyltransferase</fullName>
    </alternativeName>
</protein>
<dbReference type="InterPro" id="IPR055140">
    <property type="entry name" value="Thiolase_C_2"/>
</dbReference>
<name>A0A7J5DTD2_NOCSI</name>
<evidence type="ECO:0000313" key="10">
    <source>
        <dbReference type="Proteomes" id="UP000449906"/>
    </source>
</evidence>
<organism evidence="9 10">
    <name type="scientific">Nocardioides simplex</name>
    <name type="common">Arthrobacter simplex</name>
    <dbReference type="NCBI Taxonomy" id="2045"/>
    <lineage>
        <taxon>Bacteria</taxon>
        <taxon>Bacillati</taxon>
        <taxon>Actinomycetota</taxon>
        <taxon>Actinomycetes</taxon>
        <taxon>Propionibacteriales</taxon>
        <taxon>Nocardioidaceae</taxon>
        <taxon>Pimelobacter</taxon>
    </lineage>
</organism>
<dbReference type="PROSITE" id="PS00737">
    <property type="entry name" value="THIOLASE_2"/>
    <property type="match status" value="1"/>
</dbReference>
<dbReference type="GO" id="GO:0008289">
    <property type="term" value="F:lipid binding"/>
    <property type="evidence" value="ECO:0007669"/>
    <property type="project" value="UniProtKB-KW"/>
</dbReference>
<dbReference type="Pfam" id="PF22691">
    <property type="entry name" value="Thiolase_C_1"/>
    <property type="match status" value="1"/>
</dbReference>
<evidence type="ECO:0000313" key="9">
    <source>
        <dbReference type="EMBL" id="KAB2808377.1"/>
    </source>
</evidence>
<keyword evidence="5" id="KW-0446">Lipid-binding</keyword>
<dbReference type="RefSeq" id="WP_151582057.1">
    <property type="nucleotide sequence ID" value="NZ_WBVM01000003.1"/>
</dbReference>
<evidence type="ECO:0000259" key="8">
    <source>
        <dbReference type="Pfam" id="PF22691"/>
    </source>
</evidence>
<evidence type="ECO:0000256" key="3">
    <source>
        <dbReference type="ARBA" id="ARBA00022679"/>
    </source>
</evidence>
<dbReference type="PANTHER" id="PTHR42870:SF1">
    <property type="entry name" value="NON-SPECIFIC LIPID-TRANSFER PROTEIN-LIKE 2"/>
    <property type="match status" value="1"/>
</dbReference>
<reference evidence="9 10" key="1">
    <citation type="submission" date="2019-09" db="EMBL/GenBank/DDBJ databases">
        <title>Pimelobacter sp. isolated from Paulinella.</title>
        <authorList>
            <person name="Jeong S.E."/>
        </authorList>
    </citation>
    <scope>NUCLEOTIDE SEQUENCE [LARGE SCALE GENOMIC DNA]</scope>
    <source>
        <strain evidence="9 10">Pch-N</strain>
    </source>
</reference>
<evidence type="ECO:0000256" key="6">
    <source>
        <dbReference type="ARBA" id="ARBA00032316"/>
    </source>
</evidence>
<dbReference type="PANTHER" id="PTHR42870">
    <property type="entry name" value="ACETYL-COA C-ACETYLTRANSFERASE"/>
    <property type="match status" value="1"/>
</dbReference>
<evidence type="ECO:0000256" key="5">
    <source>
        <dbReference type="ARBA" id="ARBA00023121"/>
    </source>
</evidence>
<dbReference type="SUPFAM" id="SSF53901">
    <property type="entry name" value="Thiolase-like"/>
    <property type="match status" value="2"/>
</dbReference>
<dbReference type="EC" id="2.3.1.176" evidence="1"/>
<evidence type="ECO:0000256" key="4">
    <source>
        <dbReference type="ARBA" id="ARBA00023055"/>
    </source>
</evidence>
<dbReference type="Pfam" id="PF00108">
    <property type="entry name" value="Thiolase_N"/>
    <property type="match status" value="1"/>
</dbReference>
<dbReference type="CDD" id="cd00829">
    <property type="entry name" value="SCP-x_thiolase"/>
    <property type="match status" value="1"/>
</dbReference>
<dbReference type="GO" id="GO:0006869">
    <property type="term" value="P:lipid transport"/>
    <property type="evidence" value="ECO:0007669"/>
    <property type="project" value="UniProtKB-KW"/>
</dbReference>
<keyword evidence="3" id="KW-0808">Transferase</keyword>
<evidence type="ECO:0000256" key="2">
    <source>
        <dbReference type="ARBA" id="ARBA00022448"/>
    </source>
</evidence>
<dbReference type="Gene3D" id="3.40.47.10">
    <property type="match status" value="1"/>
</dbReference>
<gene>
    <name evidence="9" type="ORF">F9L07_22955</name>
</gene>
<dbReference type="EMBL" id="WBVM01000003">
    <property type="protein sequence ID" value="KAB2808377.1"/>
    <property type="molecule type" value="Genomic_DNA"/>
</dbReference>
<dbReference type="InterPro" id="IPR002155">
    <property type="entry name" value="Thiolase"/>
</dbReference>